<evidence type="ECO:0000313" key="2">
    <source>
        <dbReference type="EMBL" id="MFD2043404.1"/>
    </source>
</evidence>
<keyword evidence="1" id="KW-0812">Transmembrane</keyword>
<feature type="transmembrane region" description="Helical" evidence="1">
    <location>
        <begin position="141"/>
        <end position="163"/>
    </location>
</feature>
<organism evidence="2 3">
    <name type="scientific">Ornithinibacillus salinisoli</name>
    <dbReference type="NCBI Taxonomy" id="1848459"/>
    <lineage>
        <taxon>Bacteria</taxon>
        <taxon>Bacillati</taxon>
        <taxon>Bacillota</taxon>
        <taxon>Bacilli</taxon>
        <taxon>Bacillales</taxon>
        <taxon>Bacillaceae</taxon>
        <taxon>Ornithinibacillus</taxon>
    </lineage>
</organism>
<feature type="transmembrane region" description="Helical" evidence="1">
    <location>
        <begin position="87"/>
        <end position="105"/>
    </location>
</feature>
<keyword evidence="1" id="KW-0472">Membrane</keyword>
<evidence type="ECO:0008006" key="4">
    <source>
        <dbReference type="Google" id="ProtNLM"/>
    </source>
</evidence>
<gene>
    <name evidence="2" type="ORF">ACFSJF_03835</name>
</gene>
<dbReference type="RefSeq" id="WP_377555131.1">
    <property type="nucleotide sequence ID" value="NZ_JBHUHQ010000007.1"/>
</dbReference>
<accession>A0ABW4VUP9</accession>
<sequence>MGKQIKGLLYFFSADIRYSIMIFWTILLSVLIVSITISYFLLSVEDGVMGFGFPFAIYFYFIILGFLTVKESIPFALKMGATRKNIFLSIGIFFFVLAFVKALVANTLQTITQFLTEKVGIHTFHFLHPAQLLEDTWLNRVIIDTSIMFFLSAFMFIIGLLFYKYGLAGGGTVAAILVLTLLVGIAQGWLFEWISNVFKDISLMQFYQMLVIGIVLYGISFILIRKVTIVKA</sequence>
<evidence type="ECO:0000256" key="1">
    <source>
        <dbReference type="SAM" id="Phobius"/>
    </source>
</evidence>
<comment type="caution">
    <text evidence="2">The sequence shown here is derived from an EMBL/GenBank/DDBJ whole genome shotgun (WGS) entry which is preliminary data.</text>
</comment>
<dbReference type="EMBL" id="JBHUHQ010000007">
    <property type="protein sequence ID" value="MFD2043404.1"/>
    <property type="molecule type" value="Genomic_DNA"/>
</dbReference>
<proteinExistence type="predicted"/>
<name>A0ABW4VUP9_9BACI</name>
<reference evidence="3" key="1">
    <citation type="journal article" date="2019" name="Int. J. Syst. Evol. Microbiol.">
        <title>The Global Catalogue of Microorganisms (GCM) 10K type strain sequencing project: providing services to taxonomists for standard genome sequencing and annotation.</title>
        <authorList>
            <consortium name="The Broad Institute Genomics Platform"/>
            <consortium name="The Broad Institute Genome Sequencing Center for Infectious Disease"/>
            <person name="Wu L."/>
            <person name="Ma J."/>
        </authorList>
    </citation>
    <scope>NUCLEOTIDE SEQUENCE [LARGE SCALE GENOMIC DNA]</scope>
    <source>
        <strain evidence="3">R28</strain>
    </source>
</reference>
<feature type="transmembrane region" description="Helical" evidence="1">
    <location>
        <begin position="206"/>
        <end position="224"/>
    </location>
</feature>
<dbReference type="Proteomes" id="UP001597383">
    <property type="component" value="Unassembled WGS sequence"/>
</dbReference>
<feature type="transmembrane region" description="Helical" evidence="1">
    <location>
        <begin position="21"/>
        <end position="42"/>
    </location>
</feature>
<protein>
    <recommendedName>
        <fullName evidence="4">ABC transporter permease</fullName>
    </recommendedName>
</protein>
<evidence type="ECO:0000313" key="3">
    <source>
        <dbReference type="Proteomes" id="UP001597383"/>
    </source>
</evidence>
<keyword evidence="3" id="KW-1185">Reference proteome</keyword>
<feature type="transmembrane region" description="Helical" evidence="1">
    <location>
        <begin position="48"/>
        <end position="67"/>
    </location>
</feature>
<keyword evidence="1" id="KW-1133">Transmembrane helix</keyword>
<feature type="transmembrane region" description="Helical" evidence="1">
    <location>
        <begin position="175"/>
        <end position="194"/>
    </location>
</feature>